<evidence type="ECO:0000313" key="4">
    <source>
        <dbReference type="Proteomes" id="UP000076482"/>
    </source>
</evidence>
<dbReference type="PANTHER" id="PTHR42957">
    <property type="entry name" value="HELICASE MJ1565-RELATED"/>
    <property type="match status" value="1"/>
</dbReference>
<dbReference type="Gene3D" id="3.40.50.300">
    <property type="entry name" value="P-loop containing nucleotide triphosphate hydrolases"/>
    <property type="match status" value="2"/>
</dbReference>
<protein>
    <submittedName>
        <fullName evidence="3">Putative ATP-binding protein</fullName>
    </submittedName>
</protein>
<accession>A0A164KW10</accession>
<dbReference type="InterPro" id="IPR027417">
    <property type="entry name" value="P-loop_NTPase"/>
</dbReference>
<feature type="region of interest" description="Disordered" evidence="1">
    <location>
        <begin position="327"/>
        <end position="369"/>
    </location>
</feature>
<organism evidence="3 4">
    <name type="scientific">Bacillus cereus</name>
    <dbReference type="NCBI Taxonomy" id="1396"/>
    <lineage>
        <taxon>Bacteria</taxon>
        <taxon>Bacillati</taxon>
        <taxon>Bacillota</taxon>
        <taxon>Bacilli</taxon>
        <taxon>Bacillales</taxon>
        <taxon>Bacillaceae</taxon>
        <taxon>Bacillus</taxon>
        <taxon>Bacillus cereus group</taxon>
    </lineage>
</organism>
<dbReference type="RefSeq" id="WP_063263281.1">
    <property type="nucleotide sequence ID" value="NZ_LJKE01000121.1"/>
</dbReference>
<feature type="region of interest" description="Disordered" evidence="1">
    <location>
        <begin position="264"/>
        <end position="286"/>
    </location>
</feature>
<dbReference type="InterPro" id="IPR002789">
    <property type="entry name" value="HerA_central"/>
</dbReference>
<gene>
    <name evidence="3" type="ORF">B4088_5932</name>
</gene>
<reference evidence="3 4" key="1">
    <citation type="submission" date="2015-09" db="EMBL/GenBank/DDBJ databases">
        <title>Bacillus cereus food isolates.</title>
        <authorList>
            <person name="Boekhorst J."/>
        </authorList>
    </citation>
    <scope>NUCLEOTIDE SEQUENCE [LARGE SCALE GENOMIC DNA]</scope>
    <source>
        <strain evidence="3 4">B4088</strain>
    </source>
</reference>
<name>A0A164KW10_BACCE</name>
<keyword evidence="3" id="KW-0067">ATP-binding</keyword>
<evidence type="ECO:0000256" key="1">
    <source>
        <dbReference type="SAM" id="MobiDB-lite"/>
    </source>
</evidence>
<dbReference type="AlphaFoldDB" id="A0A164KW10"/>
<dbReference type="GO" id="GO:0005524">
    <property type="term" value="F:ATP binding"/>
    <property type="evidence" value="ECO:0007669"/>
    <property type="project" value="UniProtKB-KW"/>
</dbReference>
<feature type="domain" description="Helicase HerA central" evidence="2">
    <location>
        <begin position="533"/>
        <end position="760"/>
    </location>
</feature>
<dbReference type="SUPFAM" id="SSF52540">
    <property type="entry name" value="P-loop containing nucleoside triphosphate hydrolases"/>
    <property type="match status" value="1"/>
</dbReference>
<comment type="caution">
    <text evidence="3">The sequence shown here is derived from an EMBL/GenBank/DDBJ whole genome shotgun (WGS) entry which is preliminary data.</text>
</comment>
<dbReference type="InterPro" id="IPR008571">
    <property type="entry name" value="HerA-like"/>
</dbReference>
<dbReference type="Pfam" id="PF01935">
    <property type="entry name" value="DUF87"/>
    <property type="match status" value="1"/>
</dbReference>
<dbReference type="PATRIC" id="fig|1396.535.peg.2566"/>
<dbReference type="PANTHER" id="PTHR42957:SF1">
    <property type="entry name" value="HELICASE MJ1565-RELATED"/>
    <property type="match status" value="1"/>
</dbReference>
<evidence type="ECO:0000259" key="2">
    <source>
        <dbReference type="Pfam" id="PF01935"/>
    </source>
</evidence>
<proteinExistence type="predicted"/>
<evidence type="ECO:0000313" key="3">
    <source>
        <dbReference type="EMBL" id="KZD51758.1"/>
    </source>
</evidence>
<sequence length="1084" mass="121420">MTQDVSLVYRKELDVRNYEELENGFQLASSFVQKNYISELTSHEVVPVDADLDSATIRQQIRLFKVGKLVYDKNENSIDKLSSVYNALFNVRSAIVMILDSDGEQTDLYLGVRANCEEKNINVAKETLEKSFLGNFPGSDIENLRNPQIEELLNKSIDVKKNGNARVISTVSGIPSLKDSNKENFVQGMEKLVDAMKGETFTAVFISDPILHKQVEEMQSGYEKLYSQLVPFAQCDFNFNINDSQAITDSLTLGFNETLNESLTQTQSFTNGNSETKGSSETKGKTRSVAGVAPLIGAGIGAVFAGPMGAAFGGSIGSAAASMMGSTSESKASNESVTDSQSKTEGTSSTTGKSNSTSTQEGKSETLSIGNTKGIQLNFENKAVTNLLEQIDEQLKRLKSSNDFGMWNTACYFVAPNQQVAEVAASTFKAIMRGENSAIEHSAINTWTSEQKDKVSEVGRYLKQLKHPIIDMKVENGLDMPYVTPGSLLSGKEVAIMMNLPRKSVSGIPVLETAEFGRNGFSYEDTENNSKINIGKVFHMGKVEQTKVAVDIQSLAMHTFVTGSTGSGKSNTIYKLLHELNRKRIPFLVIEPAKGEYKQIFGGREDVHVFGTNSKFTPLLKINPFRFPDEIHVLEHIDRLVEIFNACWPMYAAMPAVLKEALERVYEENGWDLELSLHIEEKLSFPTMHDLVKVLPEIIHESGYSEELKSNYIGALVTRVKSLTNGLVGRIFSGEEIENRYLFDENCLIDLSRIGSSETKALLMGILFMRLQEHRMTNTQEMNQPLQHVTVLEEAHHLLPKTSNSQSQEGSNLQGKSVEMITNAIAEMRTYGEGFIIADQSPNLLDTSVIRNTNTKIILRLPEGSDRREVGLAASLNEDQINEIPKLKTGVSIVYQNNWLQPVLCTFEKYENENPYVHKEDVTSLSQSKKNTGDILKILLAGRMTEKPYFNKSEQEINELQTWLSNTSLPNSLKQNVLTELSSFNNKEEVKYWEQSSFDELSNVVWNLLHGDKIQKYAKAAMSFDQYNEKLRLALKRYAVLEGNHELEQSIIQCLLYQHSIEKPAFKEFYFNWVEDARQKELYL</sequence>
<keyword evidence="3" id="KW-0547">Nucleotide-binding</keyword>
<feature type="compositionally biased region" description="Polar residues" evidence="1">
    <location>
        <begin position="329"/>
        <end position="339"/>
    </location>
</feature>
<dbReference type="EMBL" id="LJKE01000121">
    <property type="protein sequence ID" value="KZD51758.1"/>
    <property type="molecule type" value="Genomic_DNA"/>
</dbReference>
<feature type="compositionally biased region" description="Low complexity" evidence="1">
    <location>
        <begin position="340"/>
        <end position="360"/>
    </location>
</feature>
<dbReference type="Proteomes" id="UP000076482">
    <property type="component" value="Unassembled WGS sequence"/>
</dbReference>
<feature type="compositionally biased region" description="Polar residues" evidence="1">
    <location>
        <begin position="264"/>
        <end position="277"/>
    </location>
</feature>